<dbReference type="Proteomes" id="UP000056453">
    <property type="component" value="Unassembled WGS sequence"/>
</dbReference>
<gene>
    <name evidence="2" type="ORF">WJ96_07730</name>
</gene>
<dbReference type="EMBL" id="LPBJ01000047">
    <property type="protein sequence ID" value="KVP98402.1"/>
    <property type="molecule type" value="Genomic_DNA"/>
</dbReference>
<dbReference type="Pfam" id="PF23639">
    <property type="entry name" value="DUF7146"/>
    <property type="match status" value="1"/>
</dbReference>
<reference evidence="2 3" key="1">
    <citation type="submission" date="2015-11" db="EMBL/GenBank/DDBJ databases">
        <title>Expanding the genomic diversity of Burkholderia species for the development of highly accurate diagnostics.</title>
        <authorList>
            <person name="Sahl J."/>
            <person name="Keim P."/>
            <person name="Wagner D."/>
        </authorList>
    </citation>
    <scope>NUCLEOTIDE SEQUENCE [LARGE SCALE GENOMIC DNA]</scope>
    <source>
        <strain evidence="2 3">MSMB1808WGS</strain>
    </source>
</reference>
<evidence type="ECO:0000313" key="2">
    <source>
        <dbReference type="EMBL" id="KVP98402.1"/>
    </source>
</evidence>
<dbReference type="AlphaFoldDB" id="A0AAW3MZN2"/>
<protein>
    <recommendedName>
        <fullName evidence="1">DUF7146 domain-containing protein</fullName>
    </recommendedName>
</protein>
<proteinExistence type="predicted"/>
<evidence type="ECO:0000313" key="3">
    <source>
        <dbReference type="Proteomes" id="UP000056453"/>
    </source>
</evidence>
<evidence type="ECO:0000259" key="1">
    <source>
        <dbReference type="Pfam" id="PF23639"/>
    </source>
</evidence>
<accession>A0AAW3MZN2</accession>
<feature type="domain" description="DUF7146" evidence="1">
    <location>
        <begin position="134"/>
        <end position="242"/>
    </location>
</feature>
<keyword evidence="3" id="KW-1185">Reference proteome</keyword>
<name>A0AAW3MZN2_9BURK</name>
<comment type="caution">
    <text evidence="2">The sequence shown here is derived from an EMBL/GenBank/DDBJ whole genome shotgun (WGS) entry which is preliminary data.</text>
</comment>
<organism evidence="2 3">
    <name type="scientific">Burkholderia ubonensis</name>
    <dbReference type="NCBI Taxonomy" id="101571"/>
    <lineage>
        <taxon>Bacteria</taxon>
        <taxon>Pseudomonadati</taxon>
        <taxon>Pseudomonadota</taxon>
        <taxon>Betaproteobacteria</taxon>
        <taxon>Burkholderiales</taxon>
        <taxon>Burkholderiaceae</taxon>
        <taxon>Burkholderia</taxon>
        <taxon>Burkholderia cepacia complex</taxon>
    </lineage>
</organism>
<dbReference type="InterPro" id="IPR055570">
    <property type="entry name" value="DUF7146"/>
</dbReference>
<sequence>MLHPQAQGRWLEIFQYICPGMFDEAINNLGQHVTCPFHGGENDFRFVKRGTKKGGNTASSGVAMCTCGPMQGAYPDGFAVLHRAMGGRFIDVLKAVNEYLNGPETAPPPVKTFVPPVKTISAEEQAAKDAKILEKVRGLWSTGKPLDLDITPYYLERGIDPRILEGLQDVRMLASLPYWTTVKKELTKLGSYPAILAAMRDHLGNVVAVHRTWLTKDRTDKAPVPKAKKLSETPDAAGAAIRLFNAEGTDVLGLTEGVETGLGVRQLTTGRYFPGLGPIPIWACYSAANIKNFKIPEFLLPTLRKIIIFADNDESGTGYAYAVGFKERIAIEYPDIEVEIRMPEIVGWDWLDVMVNL</sequence>